<dbReference type="Gene3D" id="2.130.10.10">
    <property type="entry name" value="YVTN repeat-like/Quinoprotein amine dehydrogenase"/>
    <property type="match status" value="1"/>
</dbReference>
<keyword evidence="2" id="KW-0677">Repeat</keyword>
<dbReference type="Proteomes" id="UP000887574">
    <property type="component" value="Unplaced"/>
</dbReference>
<sequence>MLWKQKTLLAHIFSLSPEGSHVLSNSMDCTARMWDIRPFASNQRMVKVFTGHQHNFEKNLLRCAWSADSSKVSCGSSDRFVYVWEVPSRNIAYRLPGHQGSVNAVASIQTSQFY</sequence>
<dbReference type="Pfam" id="PF00400">
    <property type="entry name" value="WD40"/>
    <property type="match status" value="2"/>
</dbReference>
<evidence type="ECO:0000313" key="4">
    <source>
        <dbReference type="WBParaSite" id="jg1435"/>
    </source>
</evidence>
<dbReference type="InterPro" id="IPR052234">
    <property type="entry name" value="U5_snRNP_Component"/>
</dbReference>
<organism evidence="3 4">
    <name type="scientific">Ditylenchus dipsaci</name>
    <dbReference type="NCBI Taxonomy" id="166011"/>
    <lineage>
        <taxon>Eukaryota</taxon>
        <taxon>Metazoa</taxon>
        <taxon>Ecdysozoa</taxon>
        <taxon>Nematoda</taxon>
        <taxon>Chromadorea</taxon>
        <taxon>Rhabditida</taxon>
        <taxon>Tylenchina</taxon>
        <taxon>Tylenchomorpha</taxon>
        <taxon>Sphaerularioidea</taxon>
        <taxon>Anguinidae</taxon>
        <taxon>Anguininae</taxon>
        <taxon>Ditylenchus</taxon>
    </lineage>
</organism>
<evidence type="ECO:0000256" key="2">
    <source>
        <dbReference type="ARBA" id="ARBA00022737"/>
    </source>
</evidence>
<dbReference type="PANTHER" id="PTHR44006">
    <property type="entry name" value="U5 SMALL NUCLEAR RIBONUCLEOPROTEIN 40 KDA PROTEIN"/>
    <property type="match status" value="1"/>
</dbReference>
<dbReference type="InterPro" id="IPR015943">
    <property type="entry name" value="WD40/YVTN_repeat-like_dom_sf"/>
</dbReference>
<dbReference type="WBParaSite" id="jg1435">
    <property type="protein sequence ID" value="jg1435"/>
    <property type="gene ID" value="jg1435"/>
</dbReference>
<dbReference type="SUPFAM" id="SSF50978">
    <property type="entry name" value="WD40 repeat-like"/>
    <property type="match status" value="1"/>
</dbReference>
<dbReference type="SMART" id="SM00320">
    <property type="entry name" value="WD40"/>
    <property type="match status" value="2"/>
</dbReference>
<accession>A0A915D0U0</accession>
<dbReference type="GO" id="GO:0071013">
    <property type="term" value="C:catalytic step 2 spliceosome"/>
    <property type="evidence" value="ECO:0007669"/>
    <property type="project" value="TreeGrafter"/>
</dbReference>
<dbReference type="GO" id="GO:0003723">
    <property type="term" value="F:RNA binding"/>
    <property type="evidence" value="ECO:0007669"/>
    <property type="project" value="TreeGrafter"/>
</dbReference>
<name>A0A915D0U0_9BILA</name>
<proteinExistence type="predicted"/>
<keyword evidence="3" id="KW-1185">Reference proteome</keyword>
<dbReference type="InterPro" id="IPR001680">
    <property type="entry name" value="WD40_rpt"/>
</dbReference>
<evidence type="ECO:0000313" key="3">
    <source>
        <dbReference type="Proteomes" id="UP000887574"/>
    </source>
</evidence>
<keyword evidence="1" id="KW-0853">WD repeat</keyword>
<dbReference type="PANTHER" id="PTHR44006:SF1">
    <property type="entry name" value="U5 SMALL NUCLEAR RIBONUCLEOPROTEIN 40 KDA PROTEIN"/>
    <property type="match status" value="1"/>
</dbReference>
<evidence type="ECO:0000256" key="1">
    <source>
        <dbReference type="ARBA" id="ARBA00022574"/>
    </source>
</evidence>
<reference evidence="4" key="1">
    <citation type="submission" date="2022-11" db="UniProtKB">
        <authorList>
            <consortium name="WormBaseParasite"/>
        </authorList>
    </citation>
    <scope>IDENTIFICATION</scope>
</reference>
<dbReference type="InterPro" id="IPR036322">
    <property type="entry name" value="WD40_repeat_dom_sf"/>
</dbReference>
<protein>
    <submittedName>
        <fullName evidence="4">Uncharacterized protein</fullName>
    </submittedName>
</protein>
<dbReference type="AlphaFoldDB" id="A0A915D0U0"/>